<dbReference type="RefSeq" id="WP_065914432.1">
    <property type="nucleotide sequence ID" value="NZ_CP016793.1"/>
</dbReference>
<dbReference type="CDD" id="cd10146">
    <property type="entry name" value="LabA_like_C"/>
    <property type="match status" value="1"/>
</dbReference>
<dbReference type="InterPro" id="IPR025605">
    <property type="entry name" value="OST-HTH/LOTUS_dom"/>
</dbReference>
<evidence type="ECO:0000313" key="3">
    <source>
        <dbReference type="EMBL" id="ANZ36025.1"/>
    </source>
</evidence>
<reference evidence="3 4" key="1">
    <citation type="submission" date="2016-07" db="EMBL/GenBank/DDBJ databases">
        <title>Complete genome sequence of the Lentzea guizhouensis DHS C013.</title>
        <authorList>
            <person name="Cao C."/>
        </authorList>
    </citation>
    <scope>NUCLEOTIDE SEQUENCE [LARGE SCALE GENOMIC DNA]</scope>
    <source>
        <strain evidence="3 4">DHS C013</strain>
    </source>
</reference>
<dbReference type="PANTHER" id="PTHR35811:SF1">
    <property type="entry name" value="HTH OST-TYPE DOMAIN-CONTAINING PROTEIN"/>
    <property type="match status" value="1"/>
</dbReference>
<proteinExistence type="predicted"/>
<dbReference type="Gene3D" id="3.40.50.1010">
    <property type="entry name" value="5'-nuclease"/>
    <property type="match status" value="1"/>
</dbReference>
<dbReference type="STRING" id="1586287.BBK82_08030"/>
<dbReference type="OrthoDB" id="2379772at2"/>
<name>A0A1B2HE63_9PSEU</name>
<dbReference type="KEGG" id="led:BBK82_08030"/>
<dbReference type="EMBL" id="CP016793">
    <property type="protein sequence ID" value="ANZ36025.1"/>
    <property type="molecule type" value="Genomic_DNA"/>
</dbReference>
<feature type="domain" description="NYN" evidence="1">
    <location>
        <begin position="17"/>
        <end position="162"/>
    </location>
</feature>
<evidence type="ECO:0000259" key="2">
    <source>
        <dbReference type="Pfam" id="PF12872"/>
    </source>
</evidence>
<dbReference type="InterPro" id="IPR021139">
    <property type="entry name" value="NYN"/>
</dbReference>
<dbReference type="AlphaFoldDB" id="A0A1B2HE63"/>
<protein>
    <submittedName>
        <fullName evidence="3">NYN domain-containing protein</fullName>
    </submittedName>
</protein>
<dbReference type="Pfam" id="PF01936">
    <property type="entry name" value="NYN"/>
    <property type="match status" value="1"/>
</dbReference>
<dbReference type="Pfam" id="PF12872">
    <property type="entry name" value="OST-HTH"/>
    <property type="match status" value="1"/>
</dbReference>
<gene>
    <name evidence="3" type="ORF">BBK82_08030</name>
</gene>
<evidence type="ECO:0000313" key="4">
    <source>
        <dbReference type="Proteomes" id="UP000093053"/>
    </source>
</evidence>
<dbReference type="GO" id="GO:0004540">
    <property type="term" value="F:RNA nuclease activity"/>
    <property type="evidence" value="ECO:0007669"/>
    <property type="project" value="InterPro"/>
</dbReference>
<dbReference type="Proteomes" id="UP000093053">
    <property type="component" value="Chromosome"/>
</dbReference>
<keyword evidence="4" id="KW-1185">Reference proteome</keyword>
<organism evidence="3 4">
    <name type="scientific">Lentzea guizhouensis</name>
    <dbReference type="NCBI Taxonomy" id="1586287"/>
    <lineage>
        <taxon>Bacteria</taxon>
        <taxon>Bacillati</taxon>
        <taxon>Actinomycetota</taxon>
        <taxon>Actinomycetes</taxon>
        <taxon>Pseudonocardiales</taxon>
        <taxon>Pseudonocardiaceae</taxon>
        <taxon>Lentzea</taxon>
    </lineage>
</organism>
<dbReference type="PANTHER" id="PTHR35811">
    <property type="entry name" value="SLR1870 PROTEIN"/>
    <property type="match status" value="1"/>
</dbReference>
<sequence length="269" mass="29097">MEALAAGGRVEQVNASVGVYVDFENLVCGAGRGLPGRANPVPYAAITQLCRDYGNAVIRRAYADWANPQFGRYQQDLAMNGVDLIQVVRFGAARKNAADIRMAVDAMETLITHPEVSVFVLVAGDGDYTPLVQRLREFGKHVVSVGTEANASPRLVSVCSEYKYWGTLVAQVEPEPGDHLADEFDITTAESLLVAVMEQATVTNPTAGWVKNKMTSLDPAFDERNYGCRSFRDFLARVAHRVTVMGASGGDITLALTGSPDAVEQEEHS</sequence>
<accession>A0A1B2HE63</accession>
<evidence type="ECO:0000259" key="1">
    <source>
        <dbReference type="Pfam" id="PF01936"/>
    </source>
</evidence>
<dbReference type="CDD" id="cd11297">
    <property type="entry name" value="PIN_LabA-like_N_1"/>
    <property type="match status" value="1"/>
</dbReference>
<feature type="domain" description="HTH OST-type" evidence="2">
    <location>
        <begin position="210"/>
        <end position="251"/>
    </location>
</feature>